<keyword evidence="2" id="KW-1185">Reference proteome</keyword>
<gene>
    <name evidence="1" type="ORF">BN13_80024</name>
</gene>
<evidence type="ECO:0000313" key="1">
    <source>
        <dbReference type="EMBL" id="CCI54655.1"/>
    </source>
</evidence>
<evidence type="ECO:0000313" key="2">
    <source>
        <dbReference type="Proteomes" id="UP000035720"/>
    </source>
</evidence>
<name>A0A077MF56_9MICO</name>
<sequence length="108" mass="11950">MAALDFAIQQEEDERKARGRTDLAAALRVGMQSKDIKAGSKVRGPYPNPDFFRGVPPGQPGLIAVGGRGVQARQESPSIVWYRIGNTDDWHLALSRLTRETFTPDTNR</sequence>
<organism evidence="1 2">
    <name type="scientific">Nostocoides jenkinsii Ben 74</name>
    <dbReference type="NCBI Taxonomy" id="1193518"/>
    <lineage>
        <taxon>Bacteria</taxon>
        <taxon>Bacillati</taxon>
        <taxon>Actinomycetota</taxon>
        <taxon>Actinomycetes</taxon>
        <taxon>Micrococcales</taxon>
        <taxon>Intrasporangiaceae</taxon>
        <taxon>Nostocoides</taxon>
    </lineage>
</organism>
<dbReference type="STRING" id="1193518.BN13_80024"/>
<accession>A0A077MF56</accession>
<reference evidence="1 2" key="1">
    <citation type="journal article" date="2013" name="ISME J.">
        <title>A metabolic model for members of the genus Tetrasphaera involved in enhanced biological phosphorus removal.</title>
        <authorList>
            <person name="Kristiansen R."/>
            <person name="Nguyen H.T.T."/>
            <person name="Saunders A.M."/>
            <person name="Nielsen J.L."/>
            <person name="Wimmer R."/>
            <person name="Le V.Q."/>
            <person name="McIlroy S.J."/>
            <person name="Petrovski S."/>
            <person name="Seviour R.J."/>
            <person name="Calteau A."/>
            <person name="Nielsen K.L."/>
            <person name="Nielsen P.H."/>
        </authorList>
    </citation>
    <scope>NUCLEOTIDE SEQUENCE [LARGE SCALE GENOMIC DNA]</scope>
    <source>
        <strain evidence="1 2">Ben 74</strain>
    </source>
</reference>
<dbReference type="EMBL" id="CAJC01000194">
    <property type="protein sequence ID" value="CCI54655.1"/>
    <property type="molecule type" value="Genomic_DNA"/>
</dbReference>
<comment type="caution">
    <text evidence="1">The sequence shown here is derived from an EMBL/GenBank/DDBJ whole genome shotgun (WGS) entry which is preliminary data.</text>
</comment>
<dbReference type="AlphaFoldDB" id="A0A077MF56"/>
<proteinExistence type="predicted"/>
<dbReference type="Proteomes" id="UP000035720">
    <property type="component" value="Unassembled WGS sequence"/>
</dbReference>
<protein>
    <submittedName>
        <fullName evidence="1">Uncharacterized protein</fullName>
    </submittedName>
</protein>